<dbReference type="GO" id="GO:0044550">
    <property type="term" value="P:secondary metabolite biosynthetic process"/>
    <property type="evidence" value="ECO:0007669"/>
    <property type="project" value="TreeGrafter"/>
</dbReference>
<dbReference type="EMBL" id="OGUS01000117">
    <property type="protein sequence ID" value="SPC13094.1"/>
    <property type="molecule type" value="Genomic_DNA"/>
</dbReference>
<accession>A0A375G140</accession>
<dbReference type="PANTHER" id="PTHR43352:SF1">
    <property type="entry name" value="ANTHRANILATE--COA LIGASE"/>
    <property type="match status" value="1"/>
</dbReference>
<dbReference type="EMBL" id="CP069812">
    <property type="protein sequence ID" value="QRQ93126.1"/>
    <property type="molecule type" value="Genomic_DNA"/>
</dbReference>
<dbReference type="SUPFAM" id="SSF56801">
    <property type="entry name" value="Acetyl-CoA synthetase-like"/>
    <property type="match status" value="1"/>
</dbReference>
<sequence length="565" mass="61356">MATTAHLDTFARDRLPPPEQWPVFRFNADTDYPARMNCAVELVDRHVREGRGERIAIRHRNGQTGKVETVTYAQVAALVNRIAHVLVEDMALVPGNRVLLRGPNNLMMAASWLATIKAGLIAVPTMPLLRAKELKQIVDKAQVTAALCDARLREDLDANQRAGGEFHCPSLARALYFNGTGEGSLEAAMAGKPDSFDACDTASDDICLIAFTSGTTGQPKGTVHFHRDVLAMCDLFPRHVLRSVPDDIFCGTPPIAFTFGLGGMLCFPLRIGASTVLAEKLTPEALLELIHDFRATIVFTAPTFYRQMAALAPRFDISSLRHSVSAGEALPDATRQSWKAATGIEMTDGIGGTEMMHIFISSAGAEVRPGAIGKVVPGYVAQIVDDEMRPLPPGQVGKLAVQGPTGCRYLDDPRQANYVKAGWNLPGDTFTVDADGYYFYQARSDDMIISAGYNIAGPEVESTLMQHESVAECGVVGAPDDGRGQVVMAYVVLREGVPADDATRTALQDYVKRQIAPYKYPRRIEFVPALPRTETGKLQRFRLRQMAEEGNGTNHAGTNHGGSQS</sequence>
<dbReference type="Proteomes" id="UP000623307">
    <property type="component" value="Chromosome 2"/>
</dbReference>
<organism evidence="5">
    <name type="scientific">Cupriavidus oxalaticus</name>
    <dbReference type="NCBI Taxonomy" id="96344"/>
    <lineage>
        <taxon>Bacteria</taxon>
        <taxon>Pseudomonadati</taxon>
        <taxon>Pseudomonadota</taxon>
        <taxon>Betaproteobacteria</taxon>
        <taxon>Burkholderiales</taxon>
        <taxon>Burkholderiaceae</taxon>
        <taxon>Cupriavidus</taxon>
    </lineage>
</organism>
<dbReference type="EC" id="6.2.1.-" evidence="5"/>
<evidence type="ECO:0000313" key="5">
    <source>
        <dbReference type="EMBL" id="SPC13094.1"/>
    </source>
</evidence>
<evidence type="ECO:0000259" key="2">
    <source>
        <dbReference type="Pfam" id="PF00501"/>
    </source>
</evidence>
<dbReference type="InterPro" id="IPR020845">
    <property type="entry name" value="AMP-binding_CS"/>
</dbReference>
<dbReference type="PANTHER" id="PTHR43352">
    <property type="entry name" value="ACETYL-COA SYNTHETASE"/>
    <property type="match status" value="1"/>
</dbReference>
<dbReference type="GO" id="GO:0016878">
    <property type="term" value="F:acid-thiol ligase activity"/>
    <property type="evidence" value="ECO:0007669"/>
    <property type="project" value="TreeGrafter"/>
</dbReference>
<keyword evidence="1 5" id="KW-0436">Ligase</keyword>
<proteinExistence type="predicted"/>
<dbReference type="Gene3D" id="3.30.300.30">
    <property type="match status" value="1"/>
</dbReference>
<gene>
    <name evidence="5" type="ORF">CO2235_170217</name>
    <name evidence="4" type="ORF">JTE92_23800</name>
</gene>
<dbReference type="AlphaFoldDB" id="A0A375G140"/>
<evidence type="ECO:0000313" key="4">
    <source>
        <dbReference type="EMBL" id="QRQ93126.1"/>
    </source>
</evidence>
<dbReference type="GeneID" id="303492589"/>
<dbReference type="InterPro" id="IPR000873">
    <property type="entry name" value="AMP-dep_synth/lig_dom"/>
</dbReference>
<dbReference type="InterPro" id="IPR045851">
    <property type="entry name" value="AMP-bd_C_sf"/>
</dbReference>
<evidence type="ECO:0000313" key="6">
    <source>
        <dbReference type="Proteomes" id="UP000623307"/>
    </source>
</evidence>
<feature type="domain" description="AMP-binding enzyme C-terminal" evidence="3">
    <location>
        <begin position="459"/>
        <end position="537"/>
    </location>
</feature>
<reference evidence="4 6" key="2">
    <citation type="submission" date="2021-02" db="EMBL/GenBank/DDBJ databases">
        <title>Complete Genome Sequence of Cupriavidus oxalaticus Strain Ox1, a Soil Oxalate-Degrading Species.</title>
        <authorList>
            <person name="Palmieri F."/>
            <person name="Udriet P."/>
            <person name="Deuasquier M."/>
            <person name="Beaudoing E."/>
            <person name="Johnson S.L."/>
            <person name="Davenport K.W."/>
            <person name="Chain P.S."/>
            <person name="Bindschedler S."/>
            <person name="Junier P."/>
        </authorList>
    </citation>
    <scope>NUCLEOTIDE SEQUENCE [LARGE SCALE GENOMIC DNA]</scope>
    <source>
        <strain evidence="4 6">Ox1</strain>
    </source>
</reference>
<dbReference type="Pfam" id="PF00501">
    <property type="entry name" value="AMP-binding"/>
    <property type="match status" value="1"/>
</dbReference>
<dbReference type="OrthoDB" id="9766486at2"/>
<feature type="domain" description="AMP-dependent synthetase/ligase" evidence="2">
    <location>
        <begin position="49"/>
        <end position="405"/>
    </location>
</feature>
<evidence type="ECO:0000259" key="3">
    <source>
        <dbReference type="Pfam" id="PF13193"/>
    </source>
</evidence>
<keyword evidence="6" id="KW-1185">Reference proteome</keyword>
<name>A0A375G140_9BURK</name>
<reference evidence="5" key="1">
    <citation type="submission" date="2018-01" db="EMBL/GenBank/DDBJ databases">
        <authorList>
            <person name="Clerissi C."/>
        </authorList>
    </citation>
    <scope>NUCLEOTIDE SEQUENCE</scope>
    <source>
        <strain evidence="5">Cupriavidus oxalaticus LMG 2235</strain>
    </source>
</reference>
<protein>
    <submittedName>
        <fullName evidence="4">AMP-binding protein</fullName>
    </submittedName>
    <submittedName>
        <fullName evidence="5">AMP-dependent synthetase and ligase ATP-dependent AMP-binding enzyme family</fullName>
        <ecNumber evidence="5">6.2.1.-</ecNumber>
    </submittedName>
</protein>
<dbReference type="RefSeq" id="WP_063238193.1">
    <property type="nucleotide sequence ID" value="NZ_CP069810.1"/>
</dbReference>
<dbReference type="Pfam" id="PF13193">
    <property type="entry name" value="AMP-binding_C"/>
    <property type="match status" value="1"/>
</dbReference>
<dbReference type="Proteomes" id="UP000256862">
    <property type="component" value="Chromosome CO2235"/>
</dbReference>
<dbReference type="InterPro" id="IPR025110">
    <property type="entry name" value="AMP-bd_C"/>
</dbReference>
<dbReference type="Gene3D" id="3.40.50.12780">
    <property type="entry name" value="N-terminal domain of ligase-like"/>
    <property type="match status" value="1"/>
</dbReference>
<dbReference type="PROSITE" id="PS00455">
    <property type="entry name" value="AMP_BINDING"/>
    <property type="match status" value="1"/>
</dbReference>
<evidence type="ECO:0000256" key="1">
    <source>
        <dbReference type="ARBA" id="ARBA00022598"/>
    </source>
</evidence>
<dbReference type="InterPro" id="IPR042099">
    <property type="entry name" value="ANL_N_sf"/>
</dbReference>